<proteinExistence type="predicted"/>
<organism evidence="1 2">
    <name type="scientific">Citrobacter freundii</name>
    <dbReference type="NCBI Taxonomy" id="546"/>
    <lineage>
        <taxon>Bacteria</taxon>
        <taxon>Pseudomonadati</taxon>
        <taxon>Pseudomonadota</taxon>
        <taxon>Gammaproteobacteria</taxon>
        <taxon>Enterobacterales</taxon>
        <taxon>Enterobacteriaceae</taxon>
        <taxon>Citrobacter</taxon>
        <taxon>Citrobacter freundii complex</taxon>
    </lineage>
</organism>
<evidence type="ECO:0008006" key="3">
    <source>
        <dbReference type="Google" id="ProtNLM"/>
    </source>
</evidence>
<sequence length="132" mass="15363">MSVSGQDFIEFAKKCLQFNDEIGYRNAVGRSYYGVYHEISGKLEHCYVLDSHEEVRKYLMSPARCKKEPYDKEGLKKIGAYLHHLHVQRKWADYTLNRDMHRSDAETVINIAKEAMDKIQSVHEEVYPPPAA</sequence>
<dbReference type="Gene3D" id="1.20.120.330">
    <property type="entry name" value="Nucleotidyltransferases domain 2"/>
    <property type="match status" value="1"/>
</dbReference>
<accession>A0AAE7KZD8</accession>
<protein>
    <recommendedName>
        <fullName evidence="3">HEPN domain-containing protein</fullName>
    </recommendedName>
</protein>
<name>A0AAE7KZD8_CITFR</name>
<dbReference type="AlphaFoldDB" id="A0AAE7KZD8"/>
<reference evidence="2" key="1">
    <citation type="submission" date="2020-06" db="EMBL/GenBank/DDBJ databases">
        <title>REHAB project genomes.</title>
        <authorList>
            <person name="Shaw L.P."/>
        </authorList>
    </citation>
    <scope>NUCLEOTIDE SEQUENCE [LARGE SCALE GENOMIC DNA]</scope>
    <source>
        <strain evidence="2">RHBSTW-00398</strain>
    </source>
</reference>
<evidence type="ECO:0000313" key="1">
    <source>
        <dbReference type="EMBL" id="QLO14545.1"/>
    </source>
</evidence>
<gene>
    <name evidence="1" type="ORF">HV183_14500</name>
</gene>
<dbReference type="RefSeq" id="WP_100272340.1">
    <property type="nucleotide sequence ID" value="NZ_CP055538.1"/>
</dbReference>
<evidence type="ECO:0000313" key="2">
    <source>
        <dbReference type="Proteomes" id="UP000510650"/>
    </source>
</evidence>
<dbReference type="EMBL" id="CP055538">
    <property type="protein sequence ID" value="QLO14545.1"/>
    <property type="molecule type" value="Genomic_DNA"/>
</dbReference>
<dbReference type="Proteomes" id="UP000510650">
    <property type="component" value="Chromosome"/>
</dbReference>